<keyword evidence="5" id="KW-1185">Reference proteome</keyword>
<organism evidence="4 5">
    <name type="scientific">Podospora pseudopauciseta</name>
    <dbReference type="NCBI Taxonomy" id="2093780"/>
    <lineage>
        <taxon>Eukaryota</taxon>
        <taxon>Fungi</taxon>
        <taxon>Dikarya</taxon>
        <taxon>Ascomycota</taxon>
        <taxon>Pezizomycotina</taxon>
        <taxon>Sordariomycetes</taxon>
        <taxon>Sordariomycetidae</taxon>
        <taxon>Sordariales</taxon>
        <taxon>Podosporaceae</taxon>
        <taxon>Podospora</taxon>
    </lineage>
</organism>
<gene>
    <name evidence="4" type="ORF">QC763_0081940</name>
</gene>
<dbReference type="RefSeq" id="XP_062764021.1">
    <property type="nucleotide sequence ID" value="XM_062906119.1"/>
</dbReference>
<dbReference type="GeneID" id="87926286"/>
<feature type="region of interest" description="Disordered" evidence="2">
    <location>
        <begin position="1"/>
        <end position="34"/>
    </location>
</feature>
<keyword evidence="3" id="KW-0812">Transmembrane</keyword>
<dbReference type="EMBL" id="JAFFHB010000007">
    <property type="protein sequence ID" value="KAK4664055.1"/>
    <property type="molecule type" value="Genomic_DNA"/>
</dbReference>
<keyword evidence="3" id="KW-0472">Membrane</keyword>
<evidence type="ECO:0000313" key="4">
    <source>
        <dbReference type="EMBL" id="KAK4664055.1"/>
    </source>
</evidence>
<proteinExistence type="predicted"/>
<feature type="compositionally biased region" description="Low complexity" evidence="2">
    <location>
        <begin position="24"/>
        <end position="34"/>
    </location>
</feature>
<sequence>MERSTRRPTRRAGPNKSHSTDLGSTSTGPSHSTTVSTIAVAGAEIEANRQRRLEAEQAAERVRQDIERILQRGPLSEERMEELSIAAEEFYRQSMERRRRRQLRELAIAAGVFLVALVAWWAWWRIEWCNSQFARLQ</sequence>
<evidence type="ECO:0000313" key="5">
    <source>
        <dbReference type="Proteomes" id="UP001326199"/>
    </source>
</evidence>
<feature type="coiled-coil region" evidence="1">
    <location>
        <begin position="45"/>
        <end position="72"/>
    </location>
</feature>
<name>A0ABR0H7N3_9PEZI</name>
<dbReference type="Proteomes" id="UP001326199">
    <property type="component" value="Unassembled WGS sequence"/>
</dbReference>
<reference evidence="4 5" key="1">
    <citation type="journal article" date="2023" name="bioRxiv">
        <title>High-quality genome assemblies of four members of thePodospora anserinaspecies complex.</title>
        <authorList>
            <person name="Ament-Velasquez S.L."/>
            <person name="Vogan A.A."/>
            <person name="Wallerman O."/>
            <person name="Hartmann F."/>
            <person name="Gautier V."/>
            <person name="Silar P."/>
            <person name="Giraud T."/>
            <person name="Johannesson H."/>
        </authorList>
    </citation>
    <scope>NUCLEOTIDE SEQUENCE [LARGE SCALE GENOMIC DNA]</scope>
    <source>
        <strain evidence="4 5">CBS 411.78</strain>
    </source>
</reference>
<feature type="transmembrane region" description="Helical" evidence="3">
    <location>
        <begin position="106"/>
        <end position="124"/>
    </location>
</feature>
<comment type="caution">
    <text evidence="4">The sequence shown here is derived from an EMBL/GenBank/DDBJ whole genome shotgun (WGS) entry which is preliminary data.</text>
</comment>
<accession>A0ABR0H7N3</accession>
<keyword evidence="1" id="KW-0175">Coiled coil</keyword>
<keyword evidence="3" id="KW-1133">Transmembrane helix</keyword>
<evidence type="ECO:0000256" key="1">
    <source>
        <dbReference type="SAM" id="Coils"/>
    </source>
</evidence>
<protein>
    <submittedName>
        <fullName evidence="4">Uncharacterized protein</fullName>
    </submittedName>
</protein>
<evidence type="ECO:0000256" key="2">
    <source>
        <dbReference type="SAM" id="MobiDB-lite"/>
    </source>
</evidence>
<evidence type="ECO:0000256" key="3">
    <source>
        <dbReference type="SAM" id="Phobius"/>
    </source>
</evidence>
<feature type="compositionally biased region" description="Basic residues" evidence="2">
    <location>
        <begin position="1"/>
        <end position="10"/>
    </location>
</feature>